<proteinExistence type="predicted"/>
<dbReference type="InterPro" id="IPR016300">
    <property type="entry name" value="ATPase_ArsA/GET3"/>
</dbReference>
<dbReference type="SMART" id="SM00382">
    <property type="entry name" value="AAA"/>
    <property type="match status" value="1"/>
</dbReference>
<reference evidence="2" key="1">
    <citation type="submission" date="2020-05" db="EMBL/GenBank/DDBJ databases">
        <authorList>
            <person name="Chiriac C."/>
            <person name="Salcher M."/>
            <person name="Ghai R."/>
            <person name="Kavagutti S V."/>
        </authorList>
    </citation>
    <scope>NUCLEOTIDE SEQUENCE</scope>
</reference>
<dbReference type="Pfam" id="PF02374">
    <property type="entry name" value="ArsA_ATPase"/>
    <property type="match status" value="1"/>
</dbReference>
<dbReference type="Gene3D" id="3.40.50.300">
    <property type="entry name" value="P-loop containing nucleotide triphosphate hydrolases"/>
    <property type="match status" value="1"/>
</dbReference>
<dbReference type="AlphaFoldDB" id="A0A6J7CPI2"/>
<dbReference type="GO" id="GO:0005524">
    <property type="term" value="F:ATP binding"/>
    <property type="evidence" value="ECO:0007669"/>
    <property type="project" value="InterPro"/>
</dbReference>
<accession>A0A6J7CPI2</accession>
<dbReference type="GO" id="GO:0016887">
    <property type="term" value="F:ATP hydrolysis activity"/>
    <property type="evidence" value="ECO:0007669"/>
    <property type="project" value="InterPro"/>
</dbReference>
<feature type="domain" description="AAA+ ATPase" evidence="1">
    <location>
        <begin position="27"/>
        <end position="296"/>
    </location>
</feature>
<sequence length="401" mass="43437">MAGARTPGSDRPVAAHSVVGIADLLAAKEMVIVCGSGGVGKTTIAASLAAEAVVHVGGRVLVLTVDPARRLANALGLQAFGNAETQIPAEAFSAAGVTPRGELWAAMLDTKAGWDELIHRHAPDPEIRDTVLANPLYQNITGRFVQSHDYIAMERLHEIHATGLYDLVIIDTPPSRNALDILDAPGRMMEFFGSRLLRWLTVPYRSRLFTAASKPFYQVADRVLGSRFLQDIAEFFVLFQTMEQGFIERAREVESLLSDQRTSFLVVSTLEAAPAHEAAFLATALRDRQLPLGGIVINRSMPTVLREPAVAKAAGKLRKAAQAGALADDLGRLLSADAVVVRGVLTEVADRFHDIAMVAAREAERRSELERLAPFTVTAPSLEHDIHDLRGLLELGDHLWG</sequence>
<dbReference type="EMBL" id="CAFBLP010000003">
    <property type="protein sequence ID" value="CAB4860482.1"/>
    <property type="molecule type" value="Genomic_DNA"/>
</dbReference>
<gene>
    <name evidence="2" type="ORF">UFOPK3376_00232</name>
</gene>
<dbReference type="PANTHER" id="PTHR10803">
    <property type="entry name" value="ARSENICAL PUMP-DRIVING ATPASE ARSENITE-TRANSLOCATING ATPASE"/>
    <property type="match status" value="1"/>
</dbReference>
<dbReference type="InterPro" id="IPR003593">
    <property type="entry name" value="AAA+_ATPase"/>
</dbReference>
<dbReference type="InterPro" id="IPR027417">
    <property type="entry name" value="P-loop_NTPase"/>
</dbReference>
<dbReference type="SUPFAM" id="SSF52540">
    <property type="entry name" value="P-loop containing nucleoside triphosphate hydrolases"/>
    <property type="match status" value="1"/>
</dbReference>
<evidence type="ECO:0000313" key="2">
    <source>
        <dbReference type="EMBL" id="CAB4860482.1"/>
    </source>
</evidence>
<organism evidence="2">
    <name type="scientific">freshwater metagenome</name>
    <dbReference type="NCBI Taxonomy" id="449393"/>
    <lineage>
        <taxon>unclassified sequences</taxon>
        <taxon>metagenomes</taxon>
        <taxon>ecological metagenomes</taxon>
    </lineage>
</organism>
<name>A0A6J7CPI2_9ZZZZ</name>
<dbReference type="PANTHER" id="PTHR10803:SF26">
    <property type="entry name" value="ANION TRANSPORTER ATPASE-RELATED"/>
    <property type="match status" value="1"/>
</dbReference>
<dbReference type="InterPro" id="IPR025723">
    <property type="entry name" value="ArsA/GET3_ATPase-like"/>
</dbReference>
<protein>
    <submittedName>
        <fullName evidence="2">Unannotated protein</fullName>
    </submittedName>
</protein>
<evidence type="ECO:0000259" key="1">
    <source>
        <dbReference type="SMART" id="SM00382"/>
    </source>
</evidence>